<sequence>MDSEIFHGISPESYIYRTYQNERQLDNIYMNSTRFVFGIIFHNSFFNYTIKIDHAFIPSNKKDPIPYYKQLEFPNDSSRSTYEVFFSPLQKAVDEAILKLVLNNRFLEFEVNLAQFAEPEHHCATEKAWEYNYTIGLIIGLFLFITKDIVKYIVDEKENGIKVSLVLMGINYSYLELSWIVLYCVRYLISIALITLLITLLPINVNSFDPLMFLLIFSVYGIGCIGIAYFFSVIFQNVKHAYLLYTITYVFIIFSSHYIFDMDKDIRIILSVVFIPVSVISIIREINKTIGIYNQISYKDLFHGDMFLFYCLLIGTTLLYYIIPYVLDKCIMKLKLEKEYNKEYNFIKLLNLSKPIIENNNVEVSQDYSNSPVAIEINNLSKKKNYTNNKKILVVDTLNIEIYEDEIFGILGNESSGKTTLMHMMLGNIKPSSGEILYHDHNIFQNSKIKKEIGICSRNLNVFNSLTVEQNLKFISKIFNRKIDMNYVLKETFLTEYRKTSVSRLTKGQKRLLSIAMIFLGNYKYIFIDEPAKDYDKITKRRIWKFISRNSKDKTIVFFTSDVEEAEVLAERKLILQRGQIVCFGTNEFIKTKIIDHYYINVKTSSIETTNDIIKSLIPTALLLRNNNKKKVIDVNSSHIWKLPTSSASKFSALSELMNKRIKTEGIIKEYNIYMPSLLEFYDRLDEEFETELIEFDSRDIKNEKIVAKMIPQPQQLSLPYELHPVKVLTKNRILNTIKSHKYCFWSILIPISLAVYAFDTYEAHRKDIPVNPEAINIGSENLYTDSRYIWNFDPYSNITASSYKILKYVKNKSGKEVLVYNKSLKYRTLNAINELSVTNQLNNSIYVSSVIGYRINRFHYRYDLIYNATLVHSLPSTINAISNSLLYSRGVKQRITTTCKPFKFNSVDIIRKNSYDISQIFGFIMMFASYYFLYYNIKEESKRIYIIFRSYRINKKIYFITSIAGDFILSSLLNFIILIMGVRFKNPLFEDRTTLSMFFNVMTLGSLVLLMIQRILSRFIHNRFYILYFIILYHIMFNVVGLYYIYFFYGKEKGNLYFPDVLLFGDIIFITINPIYAVVSVLFSIFLITNYKSDRMYSKIIGFRGSIFARSELGVSFMFISISSVMIGIIFILNLIYHSSVYRYAKKGMKKKSKKIIDESPEEVQEEYNEVQKRCKELPLCVIELYKEYNHRSLSLENDHKRNKQKIIKYQYGEPHSSVYVNSKFAVTVLESVTFGVREHEIFGLIGPSGSGKTFILNAIAVLENYDTGNLYINGVSKTNSNMEDAACSYCPQKPTLMDELTVKEQLVFLFDIVGYPNQALNAYIKELLRLYNISQYIHVKIKNLDFKTRKILSILIATANAQNIVLMDEPTQGIFKFSERKFIWERIKQTNRLYKSSILVVTSSLEEAVYLCDRIGILHRGRLVFVGTFDQLLTKYQHYYRLTVDTDGQLDFHEVMKTDHIENLLNLQLKIKIYSNRYYKYDVIFKGQTIEKIYKVMEDYKAKNLIRSYTFSKKSLKDIYLDLIENE</sequence>
<evidence type="ECO:0000256" key="8">
    <source>
        <dbReference type="ARBA" id="ARBA00022989"/>
    </source>
</evidence>
<dbReference type="Pfam" id="PF12698">
    <property type="entry name" value="ABC2_membrane_3"/>
    <property type="match status" value="1"/>
</dbReference>
<evidence type="ECO:0000256" key="3">
    <source>
        <dbReference type="ARBA" id="ARBA00022448"/>
    </source>
</evidence>
<dbReference type="InterPro" id="IPR027417">
    <property type="entry name" value="P-loop_NTPase"/>
</dbReference>
<dbReference type="EMBL" id="MCOG01000081">
    <property type="protein sequence ID" value="ORY54929.1"/>
    <property type="molecule type" value="Genomic_DNA"/>
</dbReference>
<accession>A0A1Y2D6L4</accession>
<dbReference type="Proteomes" id="UP000193920">
    <property type="component" value="Unassembled WGS sequence"/>
</dbReference>
<dbReference type="OrthoDB" id="6593433at2759"/>
<feature type="domain" description="ABC transporter" evidence="11">
    <location>
        <begin position="375"/>
        <end position="603"/>
    </location>
</feature>
<feature type="transmembrane region" description="Helical" evidence="10">
    <location>
        <begin position="211"/>
        <end position="235"/>
    </location>
</feature>
<feature type="transmembrane region" description="Helical" evidence="10">
    <location>
        <begin position="307"/>
        <end position="327"/>
    </location>
</feature>
<dbReference type="GO" id="GO:0016020">
    <property type="term" value="C:membrane"/>
    <property type="evidence" value="ECO:0007669"/>
    <property type="project" value="UniProtKB-SubCell"/>
</dbReference>
<dbReference type="PROSITE" id="PS50893">
    <property type="entry name" value="ABC_TRANSPORTER_2"/>
    <property type="match status" value="2"/>
</dbReference>
<dbReference type="SMART" id="SM00382">
    <property type="entry name" value="AAA"/>
    <property type="match status" value="2"/>
</dbReference>
<evidence type="ECO:0000259" key="11">
    <source>
        <dbReference type="PROSITE" id="PS50893"/>
    </source>
</evidence>
<dbReference type="GO" id="GO:0140359">
    <property type="term" value="F:ABC-type transporter activity"/>
    <property type="evidence" value="ECO:0007669"/>
    <property type="project" value="InterPro"/>
</dbReference>
<keyword evidence="6" id="KW-0547">Nucleotide-binding</keyword>
<keyword evidence="12" id="KW-0378">Hydrolase</keyword>
<evidence type="ECO:0000256" key="4">
    <source>
        <dbReference type="ARBA" id="ARBA00022692"/>
    </source>
</evidence>
<feature type="transmembrane region" description="Helical" evidence="10">
    <location>
        <begin position="995"/>
        <end position="1013"/>
    </location>
</feature>
<name>A0A1Y2D6L4_9FUNG</name>
<dbReference type="InterPro" id="IPR026082">
    <property type="entry name" value="ABCA"/>
</dbReference>
<dbReference type="PANTHER" id="PTHR19229">
    <property type="entry name" value="ATP-BINDING CASSETTE TRANSPORTER SUBFAMILY A ABCA"/>
    <property type="match status" value="1"/>
</dbReference>
<feature type="transmembrane region" description="Helical" evidence="10">
    <location>
        <begin position="242"/>
        <end position="260"/>
    </location>
</feature>
<dbReference type="Pfam" id="PF00005">
    <property type="entry name" value="ABC_tran"/>
    <property type="match status" value="2"/>
</dbReference>
<keyword evidence="4 10" id="KW-0812">Transmembrane</keyword>
<feature type="transmembrane region" description="Helical" evidence="10">
    <location>
        <begin position="174"/>
        <end position="199"/>
    </location>
</feature>
<feature type="transmembrane region" description="Helical" evidence="10">
    <location>
        <begin position="1068"/>
        <end position="1092"/>
    </location>
</feature>
<evidence type="ECO:0000256" key="5">
    <source>
        <dbReference type="ARBA" id="ARBA00022737"/>
    </source>
</evidence>
<evidence type="ECO:0000256" key="7">
    <source>
        <dbReference type="ARBA" id="ARBA00022840"/>
    </source>
</evidence>
<keyword evidence="5" id="KW-0677">Repeat</keyword>
<keyword evidence="9 10" id="KW-0472">Membrane</keyword>
<protein>
    <submittedName>
        <fullName evidence="12">p-loop containing nucleoside triphosphate hydrolase protein</fullName>
    </submittedName>
</protein>
<dbReference type="InterPro" id="IPR013525">
    <property type="entry name" value="ABC2_TM"/>
</dbReference>
<organism evidence="12 13">
    <name type="scientific">Neocallimastix californiae</name>
    <dbReference type="NCBI Taxonomy" id="1754190"/>
    <lineage>
        <taxon>Eukaryota</taxon>
        <taxon>Fungi</taxon>
        <taxon>Fungi incertae sedis</taxon>
        <taxon>Chytridiomycota</taxon>
        <taxon>Chytridiomycota incertae sedis</taxon>
        <taxon>Neocallimastigomycetes</taxon>
        <taxon>Neocallimastigales</taxon>
        <taxon>Neocallimastigaceae</taxon>
        <taxon>Neocallimastix</taxon>
    </lineage>
</organism>
<evidence type="ECO:0000256" key="9">
    <source>
        <dbReference type="ARBA" id="ARBA00023136"/>
    </source>
</evidence>
<comment type="subcellular location">
    <subcellularLocation>
        <location evidence="1">Membrane</location>
        <topology evidence="1">Multi-pass membrane protein</topology>
    </subcellularLocation>
</comment>
<dbReference type="GO" id="GO:0005524">
    <property type="term" value="F:ATP binding"/>
    <property type="evidence" value="ECO:0007669"/>
    <property type="project" value="UniProtKB-KW"/>
</dbReference>
<dbReference type="STRING" id="1754190.A0A1Y2D6L4"/>
<dbReference type="InterPro" id="IPR003593">
    <property type="entry name" value="AAA+_ATPase"/>
</dbReference>
<feature type="transmembrane region" description="Helical" evidence="10">
    <location>
        <begin position="921"/>
        <end position="938"/>
    </location>
</feature>
<evidence type="ECO:0000256" key="1">
    <source>
        <dbReference type="ARBA" id="ARBA00004141"/>
    </source>
</evidence>
<gene>
    <name evidence="12" type="ORF">LY90DRAFT_272169</name>
</gene>
<evidence type="ECO:0000256" key="10">
    <source>
        <dbReference type="SAM" id="Phobius"/>
    </source>
</evidence>
<evidence type="ECO:0000313" key="13">
    <source>
        <dbReference type="Proteomes" id="UP000193920"/>
    </source>
</evidence>
<feature type="transmembrane region" description="Helical" evidence="10">
    <location>
        <begin position="1113"/>
        <end position="1138"/>
    </location>
</feature>
<evidence type="ECO:0000256" key="6">
    <source>
        <dbReference type="ARBA" id="ARBA00022741"/>
    </source>
</evidence>
<dbReference type="PANTHER" id="PTHR19229:SF36">
    <property type="entry name" value="ATP-BINDING CASSETTE SUB-FAMILY A MEMBER 2"/>
    <property type="match status" value="1"/>
</dbReference>
<dbReference type="Gene3D" id="3.40.50.300">
    <property type="entry name" value="P-loop containing nucleotide triphosphate hydrolases"/>
    <property type="match status" value="2"/>
</dbReference>
<dbReference type="GO" id="GO:0016887">
    <property type="term" value="F:ATP hydrolysis activity"/>
    <property type="evidence" value="ECO:0007669"/>
    <property type="project" value="InterPro"/>
</dbReference>
<dbReference type="InterPro" id="IPR003439">
    <property type="entry name" value="ABC_transporter-like_ATP-bd"/>
</dbReference>
<keyword evidence="13" id="KW-1185">Reference proteome</keyword>
<feature type="transmembrane region" description="Helical" evidence="10">
    <location>
        <begin position="1025"/>
        <end position="1048"/>
    </location>
</feature>
<proteinExistence type="inferred from homology"/>
<evidence type="ECO:0000256" key="2">
    <source>
        <dbReference type="ARBA" id="ARBA00008869"/>
    </source>
</evidence>
<keyword evidence="7" id="KW-0067">ATP-binding</keyword>
<feature type="transmembrane region" description="Helical" evidence="10">
    <location>
        <begin position="958"/>
        <end position="983"/>
    </location>
</feature>
<keyword evidence="8 10" id="KW-1133">Transmembrane helix</keyword>
<feature type="domain" description="ABC transporter" evidence="11">
    <location>
        <begin position="1215"/>
        <end position="1447"/>
    </location>
</feature>
<feature type="transmembrane region" description="Helical" evidence="10">
    <location>
        <begin position="266"/>
        <end position="286"/>
    </location>
</feature>
<dbReference type="SUPFAM" id="SSF52540">
    <property type="entry name" value="P-loop containing nucleoside triphosphate hydrolases"/>
    <property type="match status" value="2"/>
</dbReference>
<evidence type="ECO:0000313" key="12">
    <source>
        <dbReference type="EMBL" id="ORY54929.1"/>
    </source>
</evidence>
<comment type="caution">
    <text evidence="12">The sequence shown here is derived from an EMBL/GenBank/DDBJ whole genome shotgun (WGS) entry which is preliminary data.</text>
</comment>
<keyword evidence="3" id="KW-0813">Transport</keyword>
<reference evidence="12 13" key="1">
    <citation type="submission" date="2016-08" db="EMBL/GenBank/DDBJ databases">
        <title>A Parts List for Fungal Cellulosomes Revealed by Comparative Genomics.</title>
        <authorList>
            <consortium name="DOE Joint Genome Institute"/>
            <person name="Haitjema C.H."/>
            <person name="Gilmore S.P."/>
            <person name="Henske J.K."/>
            <person name="Solomon K.V."/>
            <person name="De Groot R."/>
            <person name="Kuo A."/>
            <person name="Mondo S.J."/>
            <person name="Salamov A.A."/>
            <person name="Labutti K."/>
            <person name="Zhao Z."/>
            <person name="Chiniquy J."/>
            <person name="Barry K."/>
            <person name="Brewer H.M."/>
            <person name="Purvine S.O."/>
            <person name="Wright A.T."/>
            <person name="Boxma B."/>
            <person name="Van Alen T."/>
            <person name="Hackstein J.H."/>
            <person name="Baker S.E."/>
            <person name="Grigoriev I.V."/>
            <person name="O'Malley M.A."/>
        </authorList>
    </citation>
    <scope>NUCLEOTIDE SEQUENCE [LARGE SCALE GENOMIC DNA]</scope>
    <source>
        <strain evidence="12 13">G1</strain>
    </source>
</reference>
<comment type="similarity">
    <text evidence="2">Belongs to the ABC transporter superfamily. ABCA family.</text>
</comment>